<dbReference type="UniPathway" id="UPA00143"/>
<comment type="pathway">
    <text evidence="1">Protein modification; protein ubiquitination.</text>
</comment>
<evidence type="ECO:0000259" key="4">
    <source>
        <dbReference type="PROSITE" id="PS51065"/>
    </source>
</evidence>
<dbReference type="PANTHER" id="PTHR12429:SF8">
    <property type="entry name" value="NEURALIZED-LIKE PROTEIN 2"/>
    <property type="match status" value="1"/>
</dbReference>
<dbReference type="CTD" id="140825"/>
<dbReference type="PANTHER" id="PTHR12429">
    <property type="entry name" value="NEURALIZED"/>
    <property type="match status" value="1"/>
</dbReference>
<feature type="domain" description="NHR" evidence="4">
    <location>
        <begin position="23"/>
        <end position="242"/>
    </location>
</feature>
<evidence type="ECO:0000259" key="3">
    <source>
        <dbReference type="PROSITE" id="PS50225"/>
    </source>
</evidence>
<dbReference type="OrthoDB" id="10059069at2759"/>
<dbReference type="InterPro" id="IPR036036">
    <property type="entry name" value="SOCS_box-like_dom_sf"/>
</dbReference>
<dbReference type="InterPro" id="IPR037962">
    <property type="entry name" value="Neuralized"/>
</dbReference>
<dbReference type="GeneID" id="103194926"/>
<sequence>MAAASDAVQLRASWAPGRPEPAPTRFHRVHGAHIRMDPSGTRATRVESFAHGVCFSREPLAPGQVFLVEIEEKELGWCGHLRLGLTALDPASLPAVPEFSLPDLVSLGHTWVFAITRHHNRVTPEGHPEAELPRRPPPLLEEPYLCIEQFRIPRDRLVGRSLPGLHSHLLDQLYELNVLPPTARRSRVGVLFCPRPDGTADMHLVINGEDMGPSARGLPANQPLYAVVDVFASTKSVRLVQVEYGLPSLQTLCRLVIQRSVVHRLAIDGLQLPKGLKDFCKYE</sequence>
<dbReference type="InterPro" id="IPR001496">
    <property type="entry name" value="SOCS_box"/>
</dbReference>
<dbReference type="RefSeq" id="XP_007936556.1">
    <property type="nucleotide sequence ID" value="XM_007938365.2"/>
</dbReference>
<dbReference type="GO" id="GO:0016567">
    <property type="term" value="P:protein ubiquitination"/>
    <property type="evidence" value="ECO:0007669"/>
    <property type="project" value="UniProtKB-UniPathway"/>
</dbReference>
<dbReference type="PROSITE" id="PS50225">
    <property type="entry name" value="SOCS"/>
    <property type="match status" value="1"/>
</dbReference>
<accession>A0A8B6ZRJ9</accession>
<dbReference type="Pfam" id="PF07525">
    <property type="entry name" value="SOCS_box"/>
    <property type="match status" value="1"/>
</dbReference>
<dbReference type="CDD" id="cd12887">
    <property type="entry name" value="SPRY_NHR_like"/>
    <property type="match status" value="1"/>
</dbReference>
<dbReference type="Gene3D" id="1.10.750.20">
    <property type="entry name" value="SOCS box"/>
    <property type="match status" value="1"/>
</dbReference>
<dbReference type="Gene3D" id="2.60.120.920">
    <property type="match status" value="1"/>
</dbReference>
<dbReference type="AlphaFoldDB" id="A0A8B6ZRJ9"/>
<dbReference type="GO" id="GO:0035556">
    <property type="term" value="P:intracellular signal transduction"/>
    <property type="evidence" value="ECO:0007669"/>
    <property type="project" value="InterPro"/>
</dbReference>
<dbReference type="SMART" id="SM00969">
    <property type="entry name" value="SOCS_box"/>
    <property type="match status" value="1"/>
</dbReference>
<organism evidence="5 6">
    <name type="scientific">Orycteropus afer afer</name>
    <dbReference type="NCBI Taxonomy" id="1230840"/>
    <lineage>
        <taxon>Eukaryota</taxon>
        <taxon>Metazoa</taxon>
        <taxon>Chordata</taxon>
        <taxon>Craniata</taxon>
        <taxon>Vertebrata</taxon>
        <taxon>Euteleostomi</taxon>
        <taxon>Mammalia</taxon>
        <taxon>Eutheria</taxon>
        <taxon>Afrotheria</taxon>
        <taxon>Tubulidentata</taxon>
        <taxon>Orycteropodidae</taxon>
        <taxon>Orycteropus</taxon>
    </lineage>
</organism>
<dbReference type="InterPro" id="IPR006573">
    <property type="entry name" value="NHR_dom"/>
</dbReference>
<dbReference type="PROSITE" id="PS51065">
    <property type="entry name" value="NHR"/>
    <property type="match status" value="1"/>
</dbReference>
<dbReference type="SMART" id="SM00588">
    <property type="entry name" value="NEUZ"/>
    <property type="match status" value="1"/>
</dbReference>
<evidence type="ECO:0000256" key="2">
    <source>
        <dbReference type="SAM" id="MobiDB-lite"/>
    </source>
</evidence>
<dbReference type="Pfam" id="PF07177">
    <property type="entry name" value="Neuralized"/>
    <property type="match status" value="1"/>
</dbReference>
<gene>
    <name evidence="6" type="primary">NEURL2</name>
</gene>
<dbReference type="SUPFAM" id="SSF158235">
    <property type="entry name" value="SOCS box-like"/>
    <property type="match status" value="1"/>
</dbReference>
<keyword evidence="5" id="KW-1185">Reference proteome</keyword>
<proteinExistence type="predicted"/>
<dbReference type="GO" id="GO:0061630">
    <property type="term" value="F:ubiquitin protein ligase activity"/>
    <property type="evidence" value="ECO:0007669"/>
    <property type="project" value="TreeGrafter"/>
</dbReference>
<evidence type="ECO:0000313" key="5">
    <source>
        <dbReference type="Proteomes" id="UP000694850"/>
    </source>
</evidence>
<dbReference type="InterPro" id="IPR043136">
    <property type="entry name" value="B30.2/SPRY_sf"/>
</dbReference>
<name>A0A8B6ZRJ9_ORYAF</name>
<reference evidence="6" key="1">
    <citation type="submission" date="2025-08" db="UniProtKB">
        <authorList>
            <consortium name="RefSeq"/>
        </authorList>
    </citation>
    <scope>IDENTIFICATION</scope>
</reference>
<feature type="domain" description="SOCS box" evidence="3">
    <location>
        <begin position="248"/>
        <end position="283"/>
    </location>
</feature>
<evidence type="ECO:0000256" key="1">
    <source>
        <dbReference type="ARBA" id="ARBA00004906"/>
    </source>
</evidence>
<feature type="region of interest" description="Disordered" evidence="2">
    <location>
        <begin position="1"/>
        <end position="23"/>
    </location>
</feature>
<evidence type="ECO:0000313" key="6">
    <source>
        <dbReference type="RefSeq" id="XP_007936556.1"/>
    </source>
</evidence>
<dbReference type="Proteomes" id="UP000694850">
    <property type="component" value="Unplaced"/>
</dbReference>
<protein>
    <submittedName>
        <fullName evidence="6">Neuralized-like protein 2</fullName>
    </submittedName>
</protein>
<dbReference type="FunFam" id="1.10.750.20:FF:000006">
    <property type="entry name" value="neuralized-like protein 2 isoform X1"/>
    <property type="match status" value="1"/>
</dbReference>